<dbReference type="eggNOG" id="ENOG502ZV3D">
    <property type="taxonomic scope" value="Bacteria"/>
</dbReference>
<dbReference type="KEGG" id="hch:HCH_04999"/>
<dbReference type="RefSeq" id="WP_011398751.1">
    <property type="nucleotide sequence ID" value="NC_007645.1"/>
</dbReference>
<sequence length="98" mass="10928">MTNKDQRYIRIAQACLRAINETSTDKDALQENIRKVYEAIDIAFKKEFLIIEQNAGIAESALKKISELSARESVSEAKTIASSALEALQQANQPAKHH</sequence>
<name>Q2SCD8_HAHCH</name>
<gene>
    <name evidence="1" type="ordered locus">HCH_04999</name>
</gene>
<keyword evidence="2" id="KW-1185">Reference proteome</keyword>
<evidence type="ECO:0000313" key="1">
    <source>
        <dbReference type="EMBL" id="ABC31686.1"/>
    </source>
</evidence>
<dbReference type="HOGENOM" id="CLU_2316953_0_0_6"/>
<proteinExistence type="predicted"/>
<evidence type="ECO:0000313" key="2">
    <source>
        <dbReference type="Proteomes" id="UP000000238"/>
    </source>
</evidence>
<protein>
    <submittedName>
        <fullName evidence="1">Uncharacterized protein</fullName>
    </submittedName>
</protein>
<dbReference type="Proteomes" id="UP000000238">
    <property type="component" value="Chromosome"/>
</dbReference>
<dbReference type="OrthoDB" id="6198716at2"/>
<reference evidence="1 2" key="1">
    <citation type="journal article" date="2005" name="Nucleic Acids Res.">
        <title>Genomic blueprint of Hahella chejuensis, a marine microbe producing an algicidal agent.</title>
        <authorList>
            <person name="Jeong H."/>
            <person name="Yim J.H."/>
            <person name="Lee C."/>
            <person name="Choi S.-H."/>
            <person name="Park Y.K."/>
            <person name="Yoon S.H."/>
            <person name="Hur C.-G."/>
            <person name="Kang H.-Y."/>
            <person name="Kim D."/>
            <person name="Lee H.H."/>
            <person name="Park K.H."/>
            <person name="Park S.-H."/>
            <person name="Park H.-S."/>
            <person name="Lee H.K."/>
            <person name="Oh T.K."/>
            <person name="Kim J.F."/>
        </authorList>
    </citation>
    <scope>NUCLEOTIDE SEQUENCE [LARGE SCALE GENOMIC DNA]</scope>
    <source>
        <strain evidence="1 2">KCTC 2396</strain>
    </source>
</reference>
<dbReference type="EMBL" id="CP000155">
    <property type="protein sequence ID" value="ABC31686.1"/>
    <property type="molecule type" value="Genomic_DNA"/>
</dbReference>
<organism evidence="1 2">
    <name type="scientific">Hahella chejuensis (strain KCTC 2396)</name>
    <dbReference type="NCBI Taxonomy" id="349521"/>
    <lineage>
        <taxon>Bacteria</taxon>
        <taxon>Pseudomonadati</taxon>
        <taxon>Pseudomonadota</taxon>
        <taxon>Gammaproteobacteria</taxon>
        <taxon>Oceanospirillales</taxon>
        <taxon>Hahellaceae</taxon>
        <taxon>Hahella</taxon>
    </lineage>
</organism>
<accession>Q2SCD8</accession>
<dbReference type="AlphaFoldDB" id="Q2SCD8"/>